<evidence type="ECO:0000256" key="1">
    <source>
        <dbReference type="ARBA" id="ARBA00008738"/>
    </source>
</evidence>
<dbReference type="Proteomes" id="UP000681722">
    <property type="component" value="Unassembled WGS sequence"/>
</dbReference>
<dbReference type="GO" id="GO:0008017">
    <property type="term" value="F:microtubule binding"/>
    <property type="evidence" value="ECO:0007669"/>
    <property type="project" value="InterPro"/>
</dbReference>
<name>A0A813UCL0_9BILA</name>
<evidence type="ECO:0000313" key="7">
    <source>
        <dbReference type="Proteomes" id="UP000663829"/>
    </source>
</evidence>
<reference evidence="4" key="1">
    <citation type="submission" date="2021-02" db="EMBL/GenBank/DDBJ databases">
        <authorList>
            <person name="Nowell W R."/>
        </authorList>
    </citation>
    <scope>NUCLEOTIDE SEQUENCE</scope>
</reference>
<dbReference type="PANTHER" id="PTHR31516">
    <property type="entry name" value="STABILIZER OF AXONEMAL MICROTUBULES 2"/>
    <property type="match status" value="1"/>
</dbReference>
<dbReference type="GO" id="GO:0036126">
    <property type="term" value="C:sperm flagellum"/>
    <property type="evidence" value="ECO:0007669"/>
    <property type="project" value="TreeGrafter"/>
</dbReference>
<feature type="region of interest" description="Disordered" evidence="2">
    <location>
        <begin position="462"/>
        <end position="481"/>
    </location>
</feature>
<dbReference type="OrthoDB" id="365640at2759"/>
<dbReference type="EMBL" id="CAJNOQ010000676">
    <property type="protein sequence ID" value="CAF0827153.1"/>
    <property type="molecule type" value="Genomic_DNA"/>
</dbReference>
<protein>
    <recommendedName>
        <fullName evidence="8">Stabilizer of axonemal microtubules 2</fullName>
    </recommendedName>
</protein>
<dbReference type="AlphaFoldDB" id="A0A813UCL0"/>
<evidence type="ECO:0008006" key="8">
    <source>
        <dbReference type="Google" id="ProtNLM"/>
    </source>
</evidence>
<dbReference type="Proteomes" id="UP000682733">
    <property type="component" value="Unassembled WGS sequence"/>
</dbReference>
<feature type="region of interest" description="Disordered" evidence="2">
    <location>
        <begin position="230"/>
        <end position="310"/>
    </location>
</feature>
<evidence type="ECO:0000313" key="6">
    <source>
        <dbReference type="EMBL" id="CAF3614097.1"/>
    </source>
</evidence>
<feature type="compositionally biased region" description="Basic and acidic residues" evidence="2">
    <location>
        <begin position="249"/>
        <end position="265"/>
    </location>
</feature>
<dbReference type="GO" id="GO:0005814">
    <property type="term" value="C:centriole"/>
    <property type="evidence" value="ECO:0007669"/>
    <property type="project" value="TreeGrafter"/>
</dbReference>
<evidence type="ECO:0000313" key="4">
    <source>
        <dbReference type="EMBL" id="CAF0827153.1"/>
    </source>
</evidence>
<comment type="caution">
    <text evidence="4">The sequence shown here is derived from an EMBL/GenBank/DDBJ whole genome shotgun (WGS) entry which is preliminary data.</text>
</comment>
<evidence type="ECO:0000256" key="2">
    <source>
        <dbReference type="SAM" id="MobiDB-lite"/>
    </source>
</evidence>
<dbReference type="PANTHER" id="PTHR31516:SF17">
    <property type="entry name" value="STABILIZER OF AXONEMAL MICROTUBULES 2"/>
    <property type="match status" value="1"/>
</dbReference>
<evidence type="ECO:0000313" key="3">
    <source>
        <dbReference type="EMBL" id="CAF0780056.1"/>
    </source>
</evidence>
<evidence type="ECO:0000313" key="5">
    <source>
        <dbReference type="EMBL" id="CAF3561614.1"/>
    </source>
</evidence>
<keyword evidence="7" id="KW-1185">Reference proteome</keyword>
<dbReference type="EMBL" id="CAJOBA010000865">
    <property type="protein sequence ID" value="CAF3561614.1"/>
    <property type="molecule type" value="Genomic_DNA"/>
</dbReference>
<feature type="compositionally biased region" description="Polar residues" evidence="2">
    <location>
        <begin position="472"/>
        <end position="481"/>
    </location>
</feature>
<dbReference type="GO" id="GO:0036064">
    <property type="term" value="C:ciliary basal body"/>
    <property type="evidence" value="ECO:0007669"/>
    <property type="project" value="TreeGrafter"/>
</dbReference>
<dbReference type="EMBL" id="CAJOBC010000677">
    <property type="protein sequence ID" value="CAF3614097.1"/>
    <property type="molecule type" value="Genomic_DNA"/>
</dbReference>
<dbReference type="Proteomes" id="UP000663829">
    <property type="component" value="Unassembled WGS sequence"/>
</dbReference>
<feature type="compositionally biased region" description="Basic and acidic residues" evidence="2">
    <location>
        <begin position="273"/>
        <end position="291"/>
    </location>
</feature>
<dbReference type="InterPro" id="IPR033336">
    <property type="entry name" value="SAXO1/2"/>
</dbReference>
<proteinExistence type="inferred from homology"/>
<dbReference type="EMBL" id="CAJNOK010000864">
    <property type="protein sequence ID" value="CAF0780056.1"/>
    <property type="molecule type" value="Genomic_DNA"/>
</dbReference>
<dbReference type="Pfam" id="PF05217">
    <property type="entry name" value="SAXO1-2"/>
    <property type="match status" value="1"/>
</dbReference>
<dbReference type="Proteomes" id="UP000677228">
    <property type="component" value="Unassembled WGS sequence"/>
</dbReference>
<gene>
    <name evidence="4" type="ORF">GPM918_LOCUS4859</name>
    <name evidence="3" type="ORF">OVA965_LOCUS3556</name>
    <name evidence="6" type="ORF">SRO942_LOCUS4864</name>
    <name evidence="5" type="ORF">TMI583_LOCUS3557</name>
</gene>
<comment type="similarity">
    <text evidence="1">Belongs to the FAM154 family.</text>
</comment>
<dbReference type="GO" id="GO:0005879">
    <property type="term" value="C:axonemal microtubule"/>
    <property type="evidence" value="ECO:0007669"/>
    <property type="project" value="TreeGrafter"/>
</dbReference>
<sequence>MRVFYLLQVVNIFKQLVELYYSHRHHRCPHRPFGIIGKGDQPCPATEYRTEFIPRETGMRQSFKPDYSVQTNNAPMDDQTTHKHDYIKHALDRQKSFKPEEVYVPMGDFDALTSYNKEYTPKAGERVKMIKHEGQKTVSAPFQGDPTYRADYRKWDGARTEAIRHDAGWIPPADPFKGESTYTTDFLKHGSGVRQPIRPDQGVLQSVEPFDDRTGYRTDYIKHPMQERFQRTKEEYTPTKAALDSLTTNRKDFTPKEGDRTRSMKPDQQGYRSDARFDDSTTNKSDFKKWDIQPNQQRKPDEYRAQPGDMDLNTMYSTEYTHKPMQKVNAIRPTERRMIDAKFQADTTYGGDYRKWPGAKPPSMRAQSGYEPPGVPFEGMSTYKGHYIPHQGGPSRSFKPEGAAYTSAAPFDDATMYRIEYTPKAVEPCPAALLETNRSTFVFRHDDPTGHKFYQHHQEVDKNGNGNGNGMHVNQPQPIAC</sequence>
<accession>A0A813UCL0</accession>
<organism evidence="4 7">
    <name type="scientific">Didymodactylos carnosus</name>
    <dbReference type="NCBI Taxonomy" id="1234261"/>
    <lineage>
        <taxon>Eukaryota</taxon>
        <taxon>Metazoa</taxon>
        <taxon>Spiralia</taxon>
        <taxon>Gnathifera</taxon>
        <taxon>Rotifera</taxon>
        <taxon>Eurotatoria</taxon>
        <taxon>Bdelloidea</taxon>
        <taxon>Philodinida</taxon>
        <taxon>Philodinidae</taxon>
        <taxon>Didymodactylos</taxon>
    </lineage>
</organism>